<dbReference type="EMBL" id="QEKW01000006">
    <property type="protein sequence ID" value="PVZ09598.1"/>
    <property type="molecule type" value="Genomic_DNA"/>
</dbReference>
<dbReference type="InterPro" id="IPR019595">
    <property type="entry name" value="DUF2470"/>
</dbReference>
<dbReference type="Pfam" id="PF10615">
    <property type="entry name" value="DUF2470"/>
    <property type="match status" value="1"/>
</dbReference>
<evidence type="ECO:0000256" key="1">
    <source>
        <dbReference type="SAM" id="MobiDB-lite"/>
    </source>
</evidence>
<dbReference type="Gene3D" id="3.20.180.10">
    <property type="entry name" value="PNP-oxidase-like"/>
    <property type="match status" value="1"/>
</dbReference>
<name>A0A2U1FBQ0_9PSEU</name>
<sequence length="288" mass="30416">MARSRPPTPPVPPPAERARTLAGRAQHASVIDGVHGGVARGPGGTTSGDGDLRATPTLHHVPATGAATLQFPDDHPLVLRARERSDALLPVMLELVDVAPVTLRRPVRGLLWLSGRLRVLPLRVARRAALRIAAEQPDERLLDVGHGESLLRLEPAMVVLSDAEGTEALAPTAMASAPVDPVAGTGDRWLAHLAAAHAGTLSALAPHLPEHLRRPGHRLAPLGVDRYGLRLRVETERDDHDVRLAFSTPLSCPGQLGEAVRALIGCPRSSGDRDVPGLRATPRPATGA</sequence>
<dbReference type="RefSeq" id="WP_116708769.1">
    <property type="nucleotide sequence ID" value="NZ_QEKW01000006.1"/>
</dbReference>
<dbReference type="AlphaFoldDB" id="A0A2U1FBQ0"/>
<reference evidence="3 4" key="1">
    <citation type="submission" date="2018-04" db="EMBL/GenBank/DDBJ databases">
        <title>Genomic Encyclopedia of Type Strains, Phase IV (KMG-IV): sequencing the most valuable type-strain genomes for metagenomic binning, comparative biology and taxonomic classification.</title>
        <authorList>
            <person name="Goeker M."/>
        </authorList>
    </citation>
    <scope>NUCLEOTIDE SEQUENCE [LARGE SCALE GENOMIC DNA]</scope>
    <source>
        <strain evidence="3 4">DSM 45771</strain>
    </source>
</reference>
<dbReference type="Proteomes" id="UP000245639">
    <property type="component" value="Unassembled WGS sequence"/>
</dbReference>
<feature type="region of interest" description="Disordered" evidence="1">
    <location>
        <begin position="1"/>
        <end position="53"/>
    </location>
</feature>
<feature type="compositionally biased region" description="Pro residues" evidence="1">
    <location>
        <begin position="1"/>
        <end position="15"/>
    </location>
</feature>
<evidence type="ECO:0000313" key="4">
    <source>
        <dbReference type="Proteomes" id="UP000245639"/>
    </source>
</evidence>
<organism evidence="3 4">
    <name type="scientific">Actinomycetospora cinnamomea</name>
    <dbReference type="NCBI Taxonomy" id="663609"/>
    <lineage>
        <taxon>Bacteria</taxon>
        <taxon>Bacillati</taxon>
        <taxon>Actinomycetota</taxon>
        <taxon>Actinomycetes</taxon>
        <taxon>Pseudonocardiales</taxon>
        <taxon>Pseudonocardiaceae</taxon>
        <taxon>Actinomycetospora</taxon>
    </lineage>
</organism>
<dbReference type="InterPro" id="IPR037119">
    <property type="entry name" value="Haem_oxidase_HugZ-like_sf"/>
</dbReference>
<proteinExistence type="predicted"/>
<evidence type="ECO:0000313" key="3">
    <source>
        <dbReference type="EMBL" id="PVZ09598.1"/>
    </source>
</evidence>
<dbReference type="SUPFAM" id="SSF50475">
    <property type="entry name" value="FMN-binding split barrel"/>
    <property type="match status" value="1"/>
</dbReference>
<feature type="compositionally biased region" description="Gly residues" evidence="1">
    <location>
        <begin position="34"/>
        <end position="47"/>
    </location>
</feature>
<comment type="caution">
    <text evidence="3">The sequence shown here is derived from an EMBL/GenBank/DDBJ whole genome shotgun (WGS) entry which is preliminary data.</text>
</comment>
<evidence type="ECO:0000259" key="2">
    <source>
        <dbReference type="Pfam" id="PF10615"/>
    </source>
</evidence>
<keyword evidence="4" id="KW-1185">Reference proteome</keyword>
<gene>
    <name evidence="3" type="ORF">C8D89_106262</name>
</gene>
<dbReference type="OrthoDB" id="3381348at2"/>
<feature type="domain" description="DUF2470" evidence="2">
    <location>
        <begin position="187"/>
        <end position="260"/>
    </location>
</feature>
<protein>
    <submittedName>
        <fullName evidence="3">Uncharacterized protein DUF2470</fullName>
    </submittedName>
</protein>
<accession>A0A2U1FBQ0</accession>